<dbReference type="AlphaFoldDB" id="A0A7J8LWB9"/>
<dbReference type="PANTHER" id="PTHR46626">
    <property type="entry name" value="RETICULON-LIKE PROTEIN B17"/>
    <property type="match status" value="1"/>
</dbReference>
<proteinExistence type="predicted"/>
<feature type="compositionally biased region" description="Basic residues" evidence="7">
    <location>
        <begin position="163"/>
        <end position="174"/>
    </location>
</feature>
<comment type="caution">
    <text evidence="9">The sequence shown here is derived from an EMBL/GenBank/DDBJ whole genome shotgun (WGS) entry which is preliminary data.</text>
</comment>
<evidence type="ECO:0000256" key="7">
    <source>
        <dbReference type="SAM" id="MobiDB-lite"/>
    </source>
</evidence>
<feature type="compositionally biased region" description="Basic and acidic residues" evidence="7">
    <location>
        <begin position="143"/>
        <end position="162"/>
    </location>
</feature>
<feature type="region of interest" description="Disordered" evidence="7">
    <location>
        <begin position="1"/>
        <end position="71"/>
    </location>
</feature>
<protein>
    <recommendedName>
        <fullName evidence="6">Reticulon-like protein</fullName>
    </recommendedName>
</protein>
<evidence type="ECO:0000256" key="6">
    <source>
        <dbReference type="RuleBase" id="RU363132"/>
    </source>
</evidence>
<evidence type="ECO:0000256" key="4">
    <source>
        <dbReference type="ARBA" id="ARBA00022989"/>
    </source>
</evidence>
<dbReference type="PANTHER" id="PTHR46626:SF2">
    <property type="entry name" value="RETICULON-LIKE PROTEIN B17"/>
    <property type="match status" value="1"/>
</dbReference>
<evidence type="ECO:0000256" key="2">
    <source>
        <dbReference type="ARBA" id="ARBA00022692"/>
    </source>
</evidence>
<feature type="domain" description="Reticulon" evidence="8">
    <location>
        <begin position="203"/>
        <end position="364"/>
    </location>
</feature>
<evidence type="ECO:0000256" key="5">
    <source>
        <dbReference type="ARBA" id="ARBA00023136"/>
    </source>
</evidence>
<feature type="transmembrane region" description="Helical" evidence="6">
    <location>
        <begin position="242"/>
        <end position="261"/>
    </location>
</feature>
<dbReference type="InterPro" id="IPR044647">
    <property type="entry name" value="RTNLB17/18/21"/>
</dbReference>
<name>A0A7J8LWB9_9ROSI</name>
<evidence type="ECO:0000259" key="8">
    <source>
        <dbReference type="PROSITE" id="PS50845"/>
    </source>
</evidence>
<evidence type="ECO:0000256" key="1">
    <source>
        <dbReference type="ARBA" id="ARBA00004477"/>
    </source>
</evidence>
<gene>
    <name evidence="9" type="ORF">Golob_026834</name>
</gene>
<dbReference type="Proteomes" id="UP000593572">
    <property type="component" value="Unassembled WGS sequence"/>
</dbReference>
<evidence type="ECO:0000313" key="10">
    <source>
        <dbReference type="Proteomes" id="UP000593572"/>
    </source>
</evidence>
<keyword evidence="5 6" id="KW-0472">Membrane</keyword>
<comment type="caution">
    <text evidence="6">Lacks conserved residue(s) required for the propagation of feature annotation.</text>
</comment>
<keyword evidence="4 6" id="KW-1133">Transmembrane helix</keyword>
<evidence type="ECO:0000256" key="3">
    <source>
        <dbReference type="ARBA" id="ARBA00022824"/>
    </source>
</evidence>
<dbReference type="Pfam" id="PF02453">
    <property type="entry name" value="Reticulon"/>
    <property type="match status" value="1"/>
</dbReference>
<accession>A0A7J8LWB9</accession>
<feature type="compositionally biased region" description="Low complexity" evidence="7">
    <location>
        <begin position="57"/>
        <end position="71"/>
    </location>
</feature>
<dbReference type="GO" id="GO:0005789">
    <property type="term" value="C:endoplasmic reticulum membrane"/>
    <property type="evidence" value="ECO:0007669"/>
    <property type="project" value="UniProtKB-SubCell"/>
</dbReference>
<keyword evidence="2 6" id="KW-0812">Transmembrane</keyword>
<feature type="region of interest" description="Disordered" evidence="7">
    <location>
        <begin position="111"/>
        <end position="176"/>
    </location>
</feature>
<dbReference type="InterPro" id="IPR003388">
    <property type="entry name" value="Reticulon"/>
</dbReference>
<sequence>MEPSSTPPSHRSNPISHTKSASRLARIGYSVVESGERERPTIPHLSLDHISPSPKKLTTPASPSPLSLRSSTNSLPLQELLLLSPASPLRRSRTRLADRLEMAEEVGAAELGGGSRRKCKSRASQTGVLGCGTPRNSRRSRRRMEMELREDRDLVLGEEMGKPRKRRHSGKSKKEKLSLVPALPSSKADDREKCNLDRMGEMISDLVMWRDVAKSSLWFGFGCLCFLSSCFTKGVTFSIFSVISHIGLLFLGVSFFSNSIYQNVDKMNEFKLKEEDFLRLAKLILPATNFAISKMRKLFSGEPSMTLKVIHQSSNVIPRLMVAPLLLLGAEYGHIITLRRLCAFGFFISFSVPKLYSRYAGLINKKAEYMKEWGMETWGACSHKKLVAASAATAFWNLSSIKTRIFTAFITMVIIRYCRQHLVQDSVEVEAEEVEQELSQKALVVAGEGSKKN</sequence>
<evidence type="ECO:0000313" key="9">
    <source>
        <dbReference type="EMBL" id="MBA0556757.1"/>
    </source>
</evidence>
<keyword evidence="3 6" id="KW-0256">Endoplasmic reticulum</keyword>
<organism evidence="9 10">
    <name type="scientific">Gossypium lobatum</name>
    <dbReference type="NCBI Taxonomy" id="34289"/>
    <lineage>
        <taxon>Eukaryota</taxon>
        <taxon>Viridiplantae</taxon>
        <taxon>Streptophyta</taxon>
        <taxon>Embryophyta</taxon>
        <taxon>Tracheophyta</taxon>
        <taxon>Spermatophyta</taxon>
        <taxon>Magnoliopsida</taxon>
        <taxon>eudicotyledons</taxon>
        <taxon>Gunneridae</taxon>
        <taxon>Pentapetalae</taxon>
        <taxon>rosids</taxon>
        <taxon>malvids</taxon>
        <taxon>Malvales</taxon>
        <taxon>Malvaceae</taxon>
        <taxon>Malvoideae</taxon>
        <taxon>Gossypium</taxon>
    </lineage>
</organism>
<keyword evidence="10" id="KW-1185">Reference proteome</keyword>
<dbReference type="PROSITE" id="PS50845">
    <property type="entry name" value="RETICULON"/>
    <property type="match status" value="1"/>
</dbReference>
<dbReference type="EMBL" id="JABEZX010000005">
    <property type="protein sequence ID" value="MBA0556757.1"/>
    <property type="molecule type" value="Genomic_DNA"/>
</dbReference>
<comment type="subcellular location">
    <subcellularLocation>
        <location evidence="1 6">Endoplasmic reticulum membrane</location>
        <topology evidence="1 6">Multi-pass membrane protein</topology>
    </subcellularLocation>
</comment>
<feature type="compositionally biased region" description="Polar residues" evidence="7">
    <location>
        <begin position="7"/>
        <end position="21"/>
    </location>
</feature>
<reference evidence="9 10" key="1">
    <citation type="journal article" date="2019" name="Genome Biol. Evol.">
        <title>Insights into the evolution of the New World diploid cottons (Gossypium, subgenus Houzingenia) based on genome sequencing.</title>
        <authorList>
            <person name="Grover C.E."/>
            <person name="Arick M.A. 2nd"/>
            <person name="Thrash A."/>
            <person name="Conover J.L."/>
            <person name="Sanders W.S."/>
            <person name="Peterson D.G."/>
            <person name="Frelichowski J.E."/>
            <person name="Scheffler J.A."/>
            <person name="Scheffler B.E."/>
            <person name="Wendel J.F."/>
        </authorList>
    </citation>
    <scope>NUCLEOTIDE SEQUENCE [LARGE SCALE GENOMIC DNA]</scope>
    <source>
        <strain evidence="9">157</strain>
        <tissue evidence="9">Leaf</tissue>
    </source>
</reference>